<evidence type="ECO:0000313" key="2">
    <source>
        <dbReference type="EnsemblMetazoa" id="CJA42136.1"/>
    </source>
</evidence>
<reference evidence="3" key="1">
    <citation type="submission" date="2010-08" db="EMBL/GenBank/DDBJ databases">
        <authorList>
            <consortium name="Caenorhabditis japonica Sequencing Consortium"/>
            <person name="Wilson R.K."/>
        </authorList>
    </citation>
    <scope>NUCLEOTIDE SEQUENCE [LARGE SCALE GENOMIC DNA]</scope>
    <source>
        <strain evidence="3">DF5081</strain>
    </source>
</reference>
<organism evidence="2 3">
    <name type="scientific">Caenorhabditis japonica</name>
    <dbReference type="NCBI Taxonomy" id="281687"/>
    <lineage>
        <taxon>Eukaryota</taxon>
        <taxon>Metazoa</taxon>
        <taxon>Ecdysozoa</taxon>
        <taxon>Nematoda</taxon>
        <taxon>Chromadorea</taxon>
        <taxon>Rhabditida</taxon>
        <taxon>Rhabditina</taxon>
        <taxon>Rhabditomorpha</taxon>
        <taxon>Rhabditoidea</taxon>
        <taxon>Rhabditidae</taxon>
        <taxon>Peloderinae</taxon>
        <taxon>Caenorhabditis</taxon>
    </lineage>
</organism>
<protein>
    <submittedName>
        <fullName evidence="2">Uncharacterized protein</fullName>
    </submittedName>
</protein>
<sequence>IAQQQDNEISNLEGQSKSSGPEIQFIPKIG</sequence>
<proteinExistence type="predicted"/>
<evidence type="ECO:0000313" key="3">
    <source>
        <dbReference type="Proteomes" id="UP000005237"/>
    </source>
</evidence>
<feature type="compositionally biased region" description="Polar residues" evidence="1">
    <location>
        <begin position="1"/>
        <end position="21"/>
    </location>
</feature>
<evidence type="ECO:0000256" key="1">
    <source>
        <dbReference type="SAM" id="MobiDB-lite"/>
    </source>
</evidence>
<name>A0A8R1IS53_CAEJA</name>
<dbReference type="EnsemblMetazoa" id="CJA42136.1">
    <property type="protein sequence ID" value="CJA42136.1"/>
    <property type="gene ID" value="WBGene00217984"/>
</dbReference>
<dbReference type="Proteomes" id="UP000005237">
    <property type="component" value="Unassembled WGS sequence"/>
</dbReference>
<accession>A0A8R1IS53</accession>
<dbReference type="AlphaFoldDB" id="A0A8R1IS53"/>
<feature type="region of interest" description="Disordered" evidence="1">
    <location>
        <begin position="1"/>
        <end position="30"/>
    </location>
</feature>
<reference evidence="2" key="2">
    <citation type="submission" date="2022-06" db="UniProtKB">
        <authorList>
            <consortium name="EnsemblMetazoa"/>
        </authorList>
    </citation>
    <scope>IDENTIFICATION</scope>
    <source>
        <strain evidence="2">DF5081</strain>
    </source>
</reference>
<keyword evidence="3" id="KW-1185">Reference proteome</keyword>